<evidence type="ECO:0000256" key="1">
    <source>
        <dbReference type="SAM" id="Phobius"/>
    </source>
</evidence>
<keyword evidence="1" id="KW-0472">Membrane</keyword>
<reference evidence="2" key="1">
    <citation type="submission" date="2021-02" db="EMBL/GenBank/DDBJ databases">
        <authorList>
            <person name="Nowell W R."/>
        </authorList>
    </citation>
    <scope>NUCLEOTIDE SEQUENCE</scope>
</reference>
<feature type="transmembrane region" description="Helical" evidence="1">
    <location>
        <begin position="103"/>
        <end position="125"/>
    </location>
</feature>
<organism evidence="2 3">
    <name type="scientific">Rotaria magnacalcarata</name>
    <dbReference type="NCBI Taxonomy" id="392030"/>
    <lineage>
        <taxon>Eukaryota</taxon>
        <taxon>Metazoa</taxon>
        <taxon>Spiralia</taxon>
        <taxon>Gnathifera</taxon>
        <taxon>Rotifera</taxon>
        <taxon>Eurotatoria</taxon>
        <taxon>Bdelloidea</taxon>
        <taxon>Philodinida</taxon>
        <taxon>Philodinidae</taxon>
        <taxon>Rotaria</taxon>
    </lineage>
</organism>
<evidence type="ECO:0000313" key="3">
    <source>
        <dbReference type="Proteomes" id="UP000663887"/>
    </source>
</evidence>
<name>A0A816PVF0_9BILA</name>
<dbReference type="Proteomes" id="UP000663887">
    <property type="component" value="Unassembled WGS sequence"/>
</dbReference>
<evidence type="ECO:0000313" key="2">
    <source>
        <dbReference type="EMBL" id="CAF2052819.1"/>
    </source>
</evidence>
<feature type="transmembrane region" description="Helical" evidence="1">
    <location>
        <begin position="457"/>
        <end position="482"/>
    </location>
</feature>
<feature type="transmembrane region" description="Helical" evidence="1">
    <location>
        <begin position="494"/>
        <end position="515"/>
    </location>
</feature>
<dbReference type="EMBL" id="CAJNRG010002980">
    <property type="protein sequence ID" value="CAF2052819.1"/>
    <property type="molecule type" value="Genomic_DNA"/>
</dbReference>
<dbReference type="AlphaFoldDB" id="A0A816PVF0"/>
<protein>
    <submittedName>
        <fullName evidence="2">Uncharacterized protein</fullName>
    </submittedName>
</protein>
<accession>A0A816PVF0</accession>
<feature type="transmembrane region" description="Helical" evidence="1">
    <location>
        <begin position="206"/>
        <end position="230"/>
    </location>
</feature>
<sequence>MGMKQALSDMEDMARKHYLFINEKLKDSCGLSNMLVKGPESSDMVIRYLKEGNYFLVEKILDDWHRFFMKVYKAFYNYADVEIMYFNSKIFYYDSAIGTFGWFLIKSMMLVLLATVETLICAWLSSVTGTTQKLYHFIKSFKGNQLLASDPSRQITVEKSDSAYAYRIPRNVTQQPLSDYNALTANSFTNGATTSTMEHFTLSYRVFYAITAVIIWILVFCALLAAALLWDSAVFSYSRSMRHNWYPDAVSTLERMKNDINNLELKMTDQTYSLLELVNTVSTYHRDEAQAFIDELLRSLVNLSQQLNQEMSRAYSLSEKVPSRFRQAHNHIEEKAKNAGRLADACQLIVDVNITADSFENLQCFLAVVMAHQQKAVSNMTHLIESMRVLVKENRLIELERIIRDYQDTLIDIAGNLYKVDITVNRVSKYVDSRQLYGMKSLVASLTDISVDDQVKAIALGAAVSVVGTVVGVLNIRIGYVMATMFPPSVKGPVIGVASGMGLIYFGAYGFFSYFDDFIEASRFKSALTRLEIERVNAETVMNQLKESIDYQQKALESSQSSPTMLAKRCGLFS</sequence>
<proteinExistence type="predicted"/>
<keyword evidence="1" id="KW-1133">Transmembrane helix</keyword>
<gene>
    <name evidence="2" type="ORF">XDN619_LOCUS8906</name>
</gene>
<keyword evidence="1" id="KW-0812">Transmembrane</keyword>
<comment type="caution">
    <text evidence="2">The sequence shown here is derived from an EMBL/GenBank/DDBJ whole genome shotgun (WGS) entry which is preliminary data.</text>
</comment>